<dbReference type="InterPro" id="IPR036097">
    <property type="entry name" value="HisK_dim/P_sf"/>
</dbReference>
<dbReference type="SMART" id="SM00388">
    <property type="entry name" value="HisKA"/>
    <property type="match status" value="1"/>
</dbReference>
<dbReference type="FunFam" id="3.30.565.10:FF:000013">
    <property type="entry name" value="Two-component sensor histidine kinase"/>
    <property type="match status" value="1"/>
</dbReference>
<dbReference type="PANTHER" id="PTHR45453:SF1">
    <property type="entry name" value="PHOSPHATE REGULON SENSOR PROTEIN PHOR"/>
    <property type="match status" value="1"/>
</dbReference>
<dbReference type="InterPro" id="IPR005467">
    <property type="entry name" value="His_kinase_dom"/>
</dbReference>
<evidence type="ECO:0000256" key="8">
    <source>
        <dbReference type="ARBA" id="ARBA00022777"/>
    </source>
</evidence>
<keyword evidence="6" id="KW-0812">Transmembrane</keyword>
<dbReference type="SUPFAM" id="SSF55874">
    <property type="entry name" value="ATPase domain of HSP90 chaperone/DNA topoisomerase II/histidine kinase"/>
    <property type="match status" value="1"/>
</dbReference>
<evidence type="ECO:0000256" key="12">
    <source>
        <dbReference type="ARBA" id="ARBA00023136"/>
    </source>
</evidence>
<sequence>MIIWISIILVLLIFNVYQYRQRKNRDQHIAYISNKLKKILQRQTNERILVVSNDQQLKDLLININQVLDDRHEKSREFIKMEHSMKRMLANISHDLKTPLTVIAGYIEMFQKDFPITETERVQLLSQVHDKTMELIQLMNTFFDLAKLESGDKEIPLEIVNLSELCRKNILTFHDWIRAKGLEAMIDIPDESVFALGNEEAVNRVLHNLLSNALRYGLDGKVIGLSLHFDEQQVYIEVFDRGKGIDEADQANIFERLFTLDDSRNKAFQGSGLGLTITKRLVEEMHGEISVHSIPYEKTSFYITFRRMNG</sequence>
<dbReference type="PATRIC" id="fig|1397.4.peg.5463"/>
<dbReference type="GO" id="GO:0005886">
    <property type="term" value="C:plasma membrane"/>
    <property type="evidence" value="ECO:0007669"/>
    <property type="project" value="TreeGrafter"/>
</dbReference>
<dbReference type="InterPro" id="IPR050351">
    <property type="entry name" value="BphY/WalK/GraS-like"/>
</dbReference>
<dbReference type="OrthoDB" id="9792991at2"/>
<dbReference type="Gene3D" id="3.30.565.10">
    <property type="entry name" value="Histidine kinase-like ATPase, C-terminal domain"/>
    <property type="match status" value="1"/>
</dbReference>
<dbReference type="InterPro" id="IPR004358">
    <property type="entry name" value="Sig_transdc_His_kin-like_C"/>
</dbReference>
<dbReference type="Gene3D" id="1.10.287.130">
    <property type="match status" value="1"/>
</dbReference>
<comment type="caution">
    <text evidence="13">The sequence shown here is derived from an EMBL/GenBank/DDBJ whole genome shotgun (WGS) entry which is preliminary data.</text>
</comment>
<gene>
    <name evidence="13" type="ORF">ABW02_10745</name>
</gene>
<dbReference type="PRINTS" id="PR00344">
    <property type="entry name" value="BCTRLSENSOR"/>
</dbReference>
<dbReference type="EMBL" id="LDPH01000008">
    <property type="protein sequence ID" value="KLV26570.1"/>
    <property type="molecule type" value="Genomic_DNA"/>
</dbReference>
<accession>A0A0J1LCB4</accession>
<evidence type="ECO:0000313" key="13">
    <source>
        <dbReference type="EMBL" id="KLV26570.1"/>
    </source>
</evidence>
<keyword evidence="10" id="KW-1133">Transmembrane helix</keyword>
<reference evidence="13 14" key="1">
    <citation type="submission" date="2015-05" db="EMBL/GenBank/DDBJ databases">
        <title>Whole genome sequence and identification of bacterial endophytes from Costus igneus.</title>
        <authorList>
            <person name="Lee Y.P."/>
            <person name="Gan H.M."/>
            <person name="Eng W."/>
            <person name="Wheatley M.S."/>
            <person name="Caraballo A."/>
            <person name="Polter S."/>
            <person name="Savka M.A."/>
            <person name="Hudson A.O."/>
        </authorList>
    </citation>
    <scope>NUCLEOTIDE SEQUENCE [LARGE SCALE GENOMIC DNA]</scope>
    <source>
        <strain evidence="13 14">RIT379</strain>
    </source>
</reference>
<dbReference type="InterPro" id="IPR003661">
    <property type="entry name" value="HisK_dim/P_dom"/>
</dbReference>
<dbReference type="CDD" id="cd00082">
    <property type="entry name" value="HisKA"/>
    <property type="match status" value="1"/>
</dbReference>
<evidence type="ECO:0000256" key="9">
    <source>
        <dbReference type="ARBA" id="ARBA00022840"/>
    </source>
</evidence>
<keyword evidence="14" id="KW-1185">Reference proteome</keyword>
<dbReference type="EC" id="2.7.13.3" evidence="3"/>
<dbReference type="AlphaFoldDB" id="A0A0J1LCB4"/>
<organism evidence="13 14">
    <name type="scientific">Niallia circulans</name>
    <name type="common">Bacillus circulans</name>
    <dbReference type="NCBI Taxonomy" id="1397"/>
    <lineage>
        <taxon>Bacteria</taxon>
        <taxon>Bacillati</taxon>
        <taxon>Bacillota</taxon>
        <taxon>Bacilli</taxon>
        <taxon>Bacillales</taxon>
        <taxon>Bacillaceae</taxon>
        <taxon>Niallia</taxon>
    </lineage>
</organism>
<dbReference type="InterPro" id="IPR003594">
    <property type="entry name" value="HATPase_dom"/>
</dbReference>
<dbReference type="Pfam" id="PF02518">
    <property type="entry name" value="HATPase_c"/>
    <property type="match status" value="1"/>
</dbReference>
<keyword evidence="7" id="KW-0547">Nucleotide-binding</keyword>
<dbReference type="InterPro" id="IPR036890">
    <property type="entry name" value="HATPase_C_sf"/>
</dbReference>
<dbReference type="PROSITE" id="PS50109">
    <property type="entry name" value="HIS_KIN"/>
    <property type="match status" value="1"/>
</dbReference>
<dbReference type="SMART" id="SM00387">
    <property type="entry name" value="HATPase_c"/>
    <property type="match status" value="1"/>
</dbReference>
<comment type="catalytic activity">
    <reaction evidence="1">
        <text>ATP + protein L-histidine = ADP + protein N-phospho-L-histidine.</text>
        <dbReference type="EC" id="2.7.13.3"/>
    </reaction>
</comment>
<dbReference type="SUPFAM" id="SSF47384">
    <property type="entry name" value="Homodimeric domain of signal transducing histidine kinase"/>
    <property type="match status" value="1"/>
</dbReference>
<dbReference type="Pfam" id="PF00512">
    <property type="entry name" value="HisKA"/>
    <property type="match status" value="1"/>
</dbReference>
<dbReference type="GO" id="GO:0004721">
    <property type="term" value="F:phosphoprotein phosphatase activity"/>
    <property type="evidence" value="ECO:0007669"/>
    <property type="project" value="TreeGrafter"/>
</dbReference>
<evidence type="ECO:0000256" key="1">
    <source>
        <dbReference type="ARBA" id="ARBA00000085"/>
    </source>
</evidence>
<proteinExistence type="predicted"/>
<evidence type="ECO:0000256" key="5">
    <source>
        <dbReference type="ARBA" id="ARBA00022679"/>
    </source>
</evidence>
<dbReference type="GO" id="GO:0005524">
    <property type="term" value="F:ATP binding"/>
    <property type="evidence" value="ECO:0007669"/>
    <property type="project" value="UniProtKB-KW"/>
</dbReference>
<evidence type="ECO:0000256" key="2">
    <source>
        <dbReference type="ARBA" id="ARBA00004370"/>
    </source>
</evidence>
<keyword evidence="12" id="KW-0472">Membrane</keyword>
<evidence type="ECO:0000256" key="6">
    <source>
        <dbReference type="ARBA" id="ARBA00022692"/>
    </source>
</evidence>
<dbReference type="GO" id="GO:0000155">
    <property type="term" value="F:phosphorelay sensor kinase activity"/>
    <property type="evidence" value="ECO:0007669"/>
    <property type="project" value="InterPro"/>
</dbReference>
<evidence type="ECO:0000256" key="7">
    <source>
        <dbReference type="ARBA" id="ARBA00022741"/>
    </source>
</evidence>
<keyword evidence="11" id="KW-0902">Two-component regulatory system</keyword>
<dbReference type="PANTHER" id="PTHR45453">
    <property type="entry name" value="PHOSPHATE REGULON SENSOR PROTEIN PHOR"/>
    <property type="match status" value="1"/>
</dbReference>
<dbReference type="RefSeq" id="WP_047942047.1">
    <property type="nucleotide sequence ID" value="NZ_JAMAUJ010000014.1"/>
</dbReference>
<keyword evidence="5" id="KW-0808">Transferase</keyword>
<dbReference type="GO" id="GO:0016036">
    <property type="term" value="P:cellular response to phosphate starvation"/>
    <property type="evidence" value="ECO:0007669"/>
    <property type="project" value="TreeGrafter"/>
</dbReference>
<evidence type="ECO:0000313" key="14">
    <source>
        <dbReference type="Proteomes" id="UP000036045"/>
    </source>
</evidence>
<evidence type="ECO:0000256" key="10">
    <source>
        <dbReference type="ARBA" id="ARBA00022989"/>
    </source>
</evidence>
<keyword evidence="4" id="KW-0597">Phosphoprotein</keyword>
<evidence type="ECO:0000256" key="3">
    <source>
        <dbReference type="ARBA" id="ARBA00012438"/>
    </source>
</evidence>
<name>A0A0J1LCB4_NIACI</name>
<comment type="subcellular location">
    <subcellularLocation>
        <location evidence="2">Membrane</location>
    </subcellularLocation>
</comment>
<protein>
    <recommendedName>
        <fullName evidence="3">histidine kinase</fullName>
        <ecNumber evidence="3">2.7.13.3</ecNumber>
    </recommendedName>
</protein>
<evidence type="ECO:0000256" key="4">
    <source>
        <dbReference type="ARBA" id="ARBA00022553"/>
    </source>
</evidence>
<keyword evidence="9" id="KW-0067">ATP-binding</keyword>
<evidence type="ECO:0000256" key="11">
    <source>
        <dbReference type="ARBA" id="ARBA00023012"/>
    </source>
</evidence>
<keyword evidence="8 13" id="KW-0418">Kinase</keyword>
<dbReference type="Proteomes" id="UP000036045">
    <property type="component" value="Unassembled WGS sequence"/>
</dbReference>